<keyword evidence="7" id="KW-1185">Reference proteome</keyword>
<feature type="domain" description="HPr" evidence="5">
    <location>
        <begin position="2"/>
        <end position="92"/>
    </location>
</feature>
<dbReference type="PANTHER" id="PTHR33705:SF2">
    <property type="entry name" value="PHOSPHOCARRIER PROTEIN NPR"/>
    <property type="match status" value="1"/>
</dbReference>
<dbReference type="EMBL" id="CP019646">
    <property type="protein sequence ID" value="AQQ71871.1"/>
    <property type="molecule type" value="Genomic_DNA"/>
</dbReference>
<dbReference type="PRINTS" id="PR00107">
    <property type="entry name" value="PHOSPHOCPHPR"/>
</dbReference>
<comment type="similarity">
    <text evidence="2">Belongs to the HPr family.</text>
</comment>
<protein>
    <submittedName>
        <fullName evidence="6">Phosphocarrier protein HPr</fullName>
        <ecNumber evidence="6">2.7.11.-</ecNumber>
    </submittedName>
</protein>
<dbReference type="CDD" id="cd00367">
    <property type="entry name" value="PTS-HPr_like"/>
    <property type="match status" value="1"/>
</dbReference>
<evidence type="ECO:0000256" key="1">
    <source>
        <dbReference type="ARBA" id="ARBA00004496"/>
    </source>
</evidence>
<dbReference type="Gene3D" id="3.30.1340.10">
    <property type="entry name" value="HPr-like"/>
    <property type="match status" value="1"/>
</dbReference>
<dbReference type="NCBIfam" id="TIGR01003">
    <property type="entry name" value="PTS_HPr_family"/>
    <property type="match status" value="1"/>
</dbReference>
<evidence type="ECO:0000259" key="5">
    <source>
        <dbReference type="PROSITE" id="PS51350"/>
    </source>
</evidence>
<dbReference type="Pfam" id="PF00381">
    <property type="entry name" value="PTS-HPr"/>
    <property type="match status" value="1"/>
</dbReference>
<organism evidence="6 7">
    <name type="scientific">Limihaloglobus sulfuriphilus</name>
    <dbReference type="NCBI Taxonomy" id="1851148"/>
    <lineage>
        <taxon>Bacteria</taxon>
        <taxon>Pseudomonadati</taxon>
        <taxon>Planctomycetota</taxon>
        <taxon>Phycisphaerae</taxon>
        <taxon>Sedimentisphaerales</taxon>
        <taxon>Sedimentisphaeraceae</taxon>
        <taxon>Limihaloglobus</taxon>
    </lineage>
</organism>
<dbReference type="InterPro" id="IPR050399">
    <property type="entry name" value="HPr"/>
</dbReference>
<dbReference type="GO" id="GO:0009401">
    <property type="term" value="P:phosphoenolpyruvate-dependent sugar phosphotransferase system"/>
    <property type="evidence" value="ECO:0007669"/>
    <property type="project" value="UniProtKB-KW"/>
</dbReference>
<dbReference type="RefSeq" id="WP_146684063.1">
    <property type="nucleotide sequence ID" value="NZ_CP019646.1"/>
</dbReference>
<dbReference type="STRING" id="1851148.SMSP2_02250"/>
<dbReference type="GO" id="GO:0005737">
    <property type="term" value="C:cytoplasm"/>
    <property type="evidence" value="ECO:0007669"/>
    <property type="project" value="UniProtKB-SubCell"/>
</dbReference>
<dbReference type="KEGG" id="pbas:SMSP2_02250"/>
<reference evidence="7" key="1">
    <citation type="submission" date="2017-02" db="EMBL/GenBank/DDBJ databases">
        <title>Comparative genomics and description of representatives of a novel lineage of planctomycetes thriving in anoxic sediments.</title>
        <authorList>
            <person name="Spring S."/>
            <person name="Bunk B."/>
            <person name="Sproer C."/>
        </authorList>
    </citation>
    <scope>NUCLEOTIDE SEQUENCE [LARGE SCALE GENOMIC DNA]</scope>
    <source>
        <strain evidence="7">SM-Chi-D1</strain>
    </source>
</reference>
<keyword evidence="6" id="KW-0808">Transferase</keyword>
<dbReference type="OrthoDB" id="9809047at2"/>
<evidence type="ECO:0000313" key="7">
    <source>
        <dbReference type="Proteomes" id="UP000188181"/>
    </source>
</evidence>
<gene>
    <name evidence="6" type="primary">ptsH</name>
    <name evidence="6" type="ORF">SMSP2_02250</name>
</gene>
<proteinExistence type="inferred from homology"/>
<accession>A0A1Q2MGQ6</accession>
<dbReference type="EC" id="2.7.11.-" evidence="6"/>
<dbReference type="GO" id="GO:0016740">
    <property type="term" value="F:transferase activity"/>
    <property type="evidence" value="ECO:0007669"/>
    <property type="project" value="UniProtKB-KW"/>
</dbReference>
<dbReference type="InterPro" id="IPR000032">
    <property type="entry name" value="HPr-like"/>
</dbReference>
<dbReference type="SUPFAM" id="SSF55594">
    <property type="entry name" value="HPr-like"/>
    <property type="match status" value="1"/>
</dbReference>
<evidence type="ECO:0000256" key="3">
    <source>
        <dbReference type="ARBA" id="ARBA00022490"/>
    </source>
</evidence>
<evidence type="ECO:0000256" key="4">
    <source>
        <dbReference type="ARBA" id="ARBA00022683"/>
    </source>
</evidence>
<dbReference type="InterPro" id="IPR035895">
    <property type="entry name" value="HPr-like_sf"/>
</dbReference>
<evidence type="ECO:0000313" key="6">
    <source>
        <dbReference type="EMBL" id="AQQ71871.1"/>
    </source>
</evidence>
<name>A0A1Q2MGQ6_9BACT</name>
<sequence length="96" mass="10628">MAEVREIHLELKNEDGLHMRPATLFTELATRFRSKIEVSHKDFVADGKSIMHILMLGAGPGAKLKITASGEDAEDAINAIHDLVAVKMFDLSQEQQ</sequence>
<comment type="subcellular location">
    <subcellularLocation>
        <location evidence="1">Cytoplasm</location>
    </subcellularLocation>
</comment>
<evidence type="ECO:0000256" key="2">
    <source>
        <dbReference type="ARBA" id="ARBA00010736"/>
    </source>
</evidence>
<keyword evidence="4" id="KW-0598">Phosphotransferase system</keyword>
<dbReference type="PROSITE" id="PS51350">
    <property type="entry name" value="PTS_HPR_DOM"/>
    <property type="match status" value="1"/>
</dbReference>
<dbReference type="PANTHER" id="PTHR33705">
    <property type="entry name" value="PHOSPHOCARRIER PROTEIN HPR"/>
    <property type="match status" value="1"/>
</dbReference>
<dbReference type="AlphaFoldDB" id="A0A1Q2MGQ6"/>
<dbReference type="Proteomes" id="UP000188181">
    <property type="component" value="Chromosome"/>
</dbReference>
<keyword evidence="3" id="KW-0963">Cytoplasm</keyword>